<name>A0A1M6BIT7_9CLOT</name>
<reference evidence="1 2" key="1">
    <citation type="submission" date="2016-11" db="EMBL/GenBank/DDBJ databases">
        <authorList>
            <person name="Jaros S."/>
            <person name="Januszkiewicz K."/>
            <person name="Wedrychowicz H."/>
        </authorList>
    </citation>
    <scope>NUCLEOTIDE SEQUENCE [LARGE SCALE GENOMIC DNA]</scope>
    <source>
        <strain evidence="1 2">DSM 21864</strain>
    </source>
</reference>
<evidence type="ECO:0000313" key="1">
    <source>
        <dbReference type="EMBL" id="SHI48625.1"/>
    </source>
</evidence>
<dbReference type="EMBL" id="FQZO01000001">
    <property type="protein sequence ID" value="SHI48625.1"/>
    <property type="molecule type" value="Genomic_DNA"/>
</dbReference>
<accession>A0A1M6BIT7</accession>
<gene>
    <name evidence="1" type="ORF">SAMN05444401_0789</name>
</gene>
<protein>
    <submittedName>
        <fullName evidence="1">Uncharacterized protein</fullName>
    </submittedName>
</protein>
<organism evidence="1 2">
    <name type="scientific">Clostridium amylolyticum</name>
    <dbReference type="NCBI Taxonomy" id="1121298"/>
    <lineage>
        <taxon>Bacteria</taxon>
        <taxon>Bacillati</taxon>
        <taxon>Bacillota</taxon>
        <taxon>Clostridia</taxon>
        <taxon>Eubacteriales</taxon>
        <taxon>Clostridiaceae</taxon>
        <taxon>Clostridium</taxon>
    </lineage>
</organism>
<sequence>MIIEYQDQYNIKLTNEVDVYCRLEGVSPLFIYRTGEKKEIYPKHKYGGKSLKYLFKKWLGFIKLPSFTTHL</sequence>
<keyword evidence="2" id="KW-1185">Reference proteome</keyword>
<evidence type="ECO:0000313" key="2">
    <source>
        <dbReference type="Proteomes" id="UP000184080"/>
    </source>
</evidence>
<dbReference type="RefSeq" id="WP_073003889.1">
    <property type="nucleotide sequence ID" value="NZ_FQZO01000001.1"/>
</dbReference>
<dbReference type="AlphaFoldDB" id="A0A1M6BIT7"/>
<proteinExistence type="predicted"/>
<dbReference type="Proteomes" id="UP000184080">
    <property type="component" value="Unassembled WGS sequence"/>
</dbReference>